<dbReference type="OrthoDB" id="4948884at2"/>
<organism evidence="1 2">
    <name type="scientific">Pseudarthrobacter enclensis</name>
    <dbReference type="NCBI Taxonomy" id="993070"/>
    <lineage>
        <taxon>Bacteria</taxon>
        <taxon>Bacillati</taxon>
        <taxon>Actinomycetota</taxon>
        <taxon>Actinomycetes</taxon>
        <taxon>Micrococcales</taxon>
        <taxon>Micrococcaceae</taxon>
        <taxon>Pseudarthrobacter</taxon>
    </lineage>
</organism>
<reference evidence="1 2" key="1">
    <citation type="journal article" date="2014" name="Arch. Microbiol.">
        <title>Arthrobacter enclensis sp. nov., isolated from sediment sample.</title>
        <authorList>
            <person name="Dastager S.G."/>
            <person name="Liu Q."/>
            <person name="Tang S.K."/>
            <person name="Krishnamurthi S."/>
            <person name="Lee J.C."/>
            <person name="Li W.J."/>
        </authorList>
    </citation>
    <scope>NUCLEOTIDE SEQUENCE [LARGE SCALE GENOMIC DNA]</scope>
    <source>
        <strain evidence="1 2">NIO-1008</strain>
    </source>
</reference>
<dbReference type="AlphaFoldDB" id="A0A0V8IQL0"/>
<accession>A0A0V8IQL0</accession>
<protein>
    <submittedName>
        <fullName evidence="1">Uncharacterized protein</fullName>
    </submittedName>
</protein>
<dbReference type="EMBL" id="LNQM01000003">
    <property type="protein sequence ID" value="KSU77004.1"/>
    <property type="molecule type" value="Genomic_DNA"/>
</dbReference>
<evidence type="ECO:0000313" key="2">
    <source>
        <dbReference type="Proteomes" id="UP000053199"/>
    </source>
</evidence>
<dbReference type="Proteomes" id="UP000053199">
    <property type="component" value="Unassembled WGS sequence"/>
</dbReference>
<name>A0A0V8IQL0_9MICC</name>
<proteinExistence type="predicted"/>
<evidence type="ECO:0000313" key="1">
    <source>
        <dbReference type="EMBL" id="KSU77004.1"/>
    </source>
</evidence>
<comment type="caution">
    <text evidence="1">The sequence shown here is derived from an EMBL/GenBank/DDBJ whole genome shotgun (WGS) entry which is preliminary data.</text>
</comment>
<keyword evidence="2" id="KW-1185">Reference proteome</keyword>
<sequence length="60" mass="6677">MRHDWARLPGHAVEVWLSGEYVASGIVDQAADDDSVLWLAGAGANTRRLFDKSTGYQMWV</sequence>
<gene>
    <name evidence="1" type="ORF">AS031_09125</name>
</gene>